<accession>A0A1J1IKY9</accession>
<protein>
    <submittedName>
        <fullName evidence="1">CLUMA_CG012455, isoform A</fullName>
    </submittedName>
</protein>
<gene>
    <name evidence="1" type="ORF">CLUMA_CG012455</name>
</gene>
<name>A0A1J1IKY9_9DIPT</name>
<dbReference type="AlphaFoldDB" id="A0A1J1IKY9"/>
<dbReference type="EMBL" id="CVRI01000048">
    <property type="protein sequence ID" value="CRK99121.1"/>
    <property type="molecule type" value="Genomic_DNA"/>
</dbReference>
<sequence length="61" mass="7333">MTNPHFCCCYFEFCEKDRKVDHIICEMLCTCGLFHCKASHFCRHLRCNSNRERIVKQVLFS</sequence>
<reference evidence="1 2" key="1">
    <citation type="submission" date="2015-04" db="EMBL/GenBank/DDBJ databases">
        <authorList>
            <person name="Syromyatnikov M.Y."/>
            <person name="Popov V.N."/>
        </authorList>
    </citation>
    <scope>NUCLEOTIDE SEQUENCE [LARGE SCALE GENOMIC DNA]</scope>
</reference>
<evidence type="ECO:0000313" key="2">
    <source>
        <dbReference type="Proteomes" id="UP000183832"/>
    </source>
</evidence>
<organism evidence="1 2">
    <name type="scientific">Clunio marinus</name>
    <dbReference type="NCBI Taxonomy" id="568069"/>
    <lineage>
        <taxon>Eukaryota</taxon>
        <taxon>Metazoa</taxon>
        <taxon>Ecdysozoa</taxon>
        <taxon>Arthropoda</taxon>
        <taxon>Hexapoda</taxon>
        <taxon>Insecta</taxon>
        <taxon>Pterygota</taxon>
        <taxon>Neoptera</taxon>
        <taxon>Endopterygota</taxon>
        <taxon>Diptera</taxon>
        <taxon>Nematocera</taxon>
        <taxon>Chironomoidea</taxon>
        <taxon>Chironomidae</taxon>
        <taxon>Clunio</taxon>
    </lineage>
</organism>
<proteinExistence type="predicted"/>
<evidence type="ECO:0000313" key="1">
    <source>
        <dbReference type="EMBL" id="CRK99121.1"/>
    </source>
</evidence>
<dbReference type="Proteomes" id="UP000183832">
    <property type="component" value="Unassembled WGS sequence"/>
</dbReference>
<keyword evidence="2" id="KW-1185">Reference proteome</keyword>